<dbReference type="EMBL" id="JAOYFB010000037">
    <property type="protein sequence ID" value="KAK4023024.1"/>
    <property type="molecule type" value="Genomic_DNA"/>
</dbReference>
<comment type="caution">
    <text evidence="1">The sequence shown here is derived from an EMBL/GenBank/DDBJ whole genome shotgun (WGS) entry which is preliminary data.</text>
</comment>
<dbReference type="Proteomes" id="UP001234178">
    <property type="component" value="Unassembled WGS sequence"/>
</dbReference>
<organism evidence="1 2">
    <name type="scientific">Daphnia magna</name>
    <dbReference type="NCBI Taxonomy" id="35525"/>
    <lineage>
        <taxon>Eukaryota</taxon>
        <taxon>Metazoa</taxon>
        <taxon>Ecdysozoa</taxon>
        <taxon>Arthropoda</taxon>
        <taxon>Crustacea</taxon>
        <taxon>Branchiopoda</taxon>
        <taxon>Diplostraca</taxon>
        <taxon>Cladocera</taxon>
        <taxon>Anomopoda</taxon>
        <taxon>Daphniidae</taxon>
        <taxon>Daphnia</taxon>
    </lineage>
</organism>
<evidence type="ECO:0000313" key="2">
    <source>
        <dbReference type="Proteomes" id="UP001234178"/>
    </source>
</evidence>
<name>A0ABR0AD42_9CRUS</name>
<accession>A0ABR0AD42</accession>
<sequence>MVDAVIETDDEPHANAKLVEAAEYARLSTSLHDSQKPTHLLVCLSAFDHMRAVAWNVTGLTNWFEPATHSREIGA</sequence>
<keyword evidence="2" id="KW-1185">Reference proteome</keyword>
<proteinExistence type="predicted"/>
<evidence type="ECO:0000313" key="1">
    <source>
        <dbReference type="EMBL" id="KAK4023024.1"/>
    </source>
</evidence>
<gene>
    <name evidence="1" type="ORF">OUZ56_008462</name>
</gene>
<reference evidence="1 2" key="1">
    <citation type="journal article" date="2023" name="Nucleic Acids Res.">
        <title>The hologenome of Daphnia magna reveals possible DNA methylation and microbiome-mediated evolution of the host genome.</title>
        <authorList>
            <person name="Chaturvedi A."/>
            <person name="Li X."/>
            <person name="Dhandapani V."/>
            <person name="Marshall H."/>
            <person name="Kissane S."/>
            <person name="Cuenca-Cambronero M."/>
            <person name="Asole G."/>
            <person name="Calvet F."/>
            <person name="Ruiz-Romero M."/>
            <person name="Marangio P."/>
            <person name="Guigo R."/>
            <person name="Rago D."/>
            <person name="Mirbahai L."/>
            <person name="Eastwood N."/>
            <person name="Colbourne J.K."/>
            <person name="Zhou J."/>
            <person name="Mallon E."/>
            <person name="Orsini L."/>
        </authorList>
    </citation>
    <scope>NUCLEOTIDE SEQUENCE [LARGE SCALE GENOMIC DNA]</scope>
    <source>
        <strain evidence="1">LRV0_1</strain>
    </source>
</reference>
<protein>
    <submittedName>
        <fullName evidence="1">Uncharacterized protein</fullName>
    </submittedName>
</protein>